<dbReference type="HOGENOM" id="CLU_015091_1_0_1"/>
<dbReference type="EMBL" id="KB445793">
    <property type="protein sequence ID" value="EMD39633.1"/>
    <property type="molecule type" value="Genomic_DNA"/>
</dbReference>
<evidence type="ECO:0000313" key="2">
    <source>
        <dbReference type="EMBL" id="EMD39633.1"/>
    </source>
</evidence>
<evidence type="ECO:0000256" key="1">
    <source>
        <dbReference type="SAM" id="Phobius"/>
    </source>
</evidence>
<keyword evidence="1" id="KW-1133">Transmembrane helix</keyword>
<reference evidence="2 3" key="1">
    <citation type="journal article" date="2012" name="Proc. Natl. Acad. Sci. U.S.A.">
        <title>Comparative genomics of Ceriporiopsis subvermispora and Phanerochaete chrysosporium provide insight into selective ligninolysis.</title>
        <authorList>
            <person name="Fernandez-Fueyo E."/>
            <person name="Ruiz-Duenas F.J."/>
            <person name="Ferreira P."/>
            <person name="Floudas D."/>
            <person name="Hibbett D.S."/>
            <person name="Canessa P."/>
            <person name="Larrondo L.F."/>
            <person name="James T.Y."/>
            <person name="Seelenfreund D."/>
            <person name="Lobos S."/>
            <person name="Polanco R."/>
            <person name="Tello M."/>
            <person name="Honda Y."/>
            <person name="Watanabe T."/>
            <person name="Watanabe T."/>
            <person name="Ryu J.S."/>
            <person name="Kubicek C.P."/>
            <person name="Schmoll M."/>
            <person name="Gaskell J."/>
            <person name="Hammel K.E."/>
            <person name="St John F.J."/>
            <person name="Vanden Wymelenberg A."/>
            <person name="Sabat G."/>
            <person name="Splinter BonDurant S."/>
            <person name="Syed K."/>
            <person name="Yadav J.S."/>
            <person name="Doddapaneni H."/>
            <person name="Subramanian V."/>
            <person name="Lavin J.L."/>
            <person name="Oguiza J.A."/>
            <person name="Perez G."/>
            <person name="Pisabarro A.G."/>
            <person name="Ramirez L."/>
            <person name="Santoyo F."/>
            <person name="Master E."/>
            <person name="Coutinho P.M."/>
            <person name="Henrissat B."/>
            <person name="Lombard V."/>
            <person name="Magnuson J.K."/>
            <person name="Kuees U."/>
            <person name="Hori C."/>
            <person name="Igarashi K."/>
            <person name="Samejima M."/>
            <person name="Held B.W."/>
            <person name="Barry K.W."/>
            <person name="LaButti K.M."/>
            <person name="Lapidus A."/>
            <person name="Lindquist E.A."/>
            <person name="Lucas S.M."/>
            <person name="Riley R."/>
            <person name="Salamov A.A."/>
            <person name="Hoffmeister D."/>
            <person name="Schwenk D."/>
            <person name="Hadar Y."/>
            <person name="Yarden O."/>
            <person name="de Vries R.P."/>
            <person name="Wiebenga A."/>
            <person name="Stenlid J."/>
            <person name="Eastwood D."/>
            <person name="Grigoriev I.V."/>
            <person name="Berka R.M."/>
            <person name="Blanchette R.A."/>
            <person name="Kersten P."/>
            <person name="Martinez A.T."/>
            <person name="Vicuna R."/>
            <person name="Cullen D."/>
        </authorList>
    </citation>
    <scope>NUCLEOTIDE SEQUENCE [LARGE SCALE GENOMIC DNA]</scope>
    <source>
        <strain evidence="2 3">B</strain>
    </source>
</reference>
<dbReference type="OrthoDB" id="2657661at2759"/>
<protein>
    <recommendedName>
        <fullName evidence="4">WW domain-containing protein</fullName>
    </recommendedName>
</protein>
<keyword evidence="1" id="KW-0812">Transmembrane</keyword>
<evidence type="ECO:0000313" key="3">
    <source>
        <dbReference type="Proteomes" id="UP000016930"/>
    </source>
</evidence>
<feature type="transmembrane region" description="Helical" evidence="1">
    <location>
        <begin position="598"/>
        <end position="620"/>
    </location>
</feature>
<accession>M2QRB9</accession>
<feature type="transmembrane region" description="Helical" evidence="1">
    <location>
        <begin position="511"/>
        <end position="533"/>
    </location>
</feature>
<feature type="transmembrane region" description="Helical" evidence="1">
    <location>
        <begin position="545"/>
        <end position="565"/>
    </location>
</feature>
<evidence type="ECO:0008006" key="4">
    <source>
        <dbReference type="Google" id="ProtNLM"/>
    </source>
</evidence>
<gene>
    <name evidence="2" type="ORF">CERSUDRAFT_121858</name>
</gene>
<keyword evidence="3" id="KW-1185">Reference proteome</keyword>
<feature type="transmembrane region" description="Helical" evidence="1">
    <location>
        <begin position="632"/>
        <end position="656"/>
    </location>
</feature>
<proteinExistence type="predicted"/>
<keyword evidence="1" id="KW-0472">Membrane</keyword>
<sequence length="695" mass="78360">MPMLVEGIINHPQTNLPLRPKVVAETLRCHPPCRAGLRICLEPFEAPAYIVGRDAAEANARYAHGVDPRVHSQGTAWVTPNPDRAQRQLGAIDHGEGTPNHNTRLYTSHGRAMSQFPVSAPAAVTRSRDRITYPGLSLEASRPSPGALRAGSSLSNFRAGGPSTSPLPPSLSGILWHAGTNDQFIRSEFQRKLYPMTVITRYKDLNRTVKEYNLNDVYIDPTKNYSLIANMPSDWCPCMHPGGALYFRHTTKVLESCMRYKGIHSSKGRIECVLQLEKRDLPPWKWRWSYYFVDHQRRQLFWLEPVSLGLLSSKNELDVLQRVDPNVYEVHIKHWLELKYWTHREMYPIKANIPFDILSHCKGALALSLLNGVISTEETLMTYSTTQLQSMIDIIDAACQDNKPTSAPEGGSLLTTHSEYTVCIVARIMTFFAFHRFYNFHGQVGARLTRSQAKTAENAQRTMFLKLLSPVLFGAPDVQLESLERIWINCEMSYPHWSDFIQKMRQEWFDFLLPSTVLLSANMAFLAIPSVAPQGDNLGLTAAEIISYISMTASMGSIILSLLLIRQTGHHLRERESASKVVRFLRSRQRIPALGTEALAVVYSLPYGLTLWAMITFPIAFSFECFKRGDDIATFTIAGVWIAIAITAVWCIYVGWDSWNTESLSGRISNLFRKPGTERPENHDAYEPLSVASNA</sequence>
<name>M2QRB9_CERS8</name>
<organism evidence="2 3">
    <name type="scientific">Ceriporiopsis subvermispora (strain B)</name>
    <name type="common">White-rot fungus</name>
    <name type="synonym">Gelatoporia subvermispora</name>
    <dbReference type="NCBI Taxonomy" id="914234"/>
    <lineage>
        <taxon>Eukaryota</taxon>
        <taxon>Fungi</taxon>
        <taxon>Dikarya</taxon>
        <taxon>Basidiomycota</taxon>
        <taxon>Agaricomycotina</taxon>
        <taxon>Agaricomycetes</taxon>
        <taxon>Polyporales</taxon>
        <taxon>Gelatoporiaceae</taxon>
        <taxon>Gelatoporia</taxon>
    </lineage>
</organism>
<dbReference type="Proteomes" id="UP000016930">
    <property type="component" value="Unassembled WGS sequence"/>
</dbReference>
<dbReference type="AlphaFoldDB" id="M2QRB9"/>